<dbReference type="PaxDb" id="593117-TGAM_0437"/>
<evidence type="ECO:0000313" key="6">
    <source>
        <dbReference type="Proteomes" id="UP000001488"/>
    </source>
</evidence>
<evidence type="ECO:0000313" key="5">
    <source>
        <dbReference type="EMBL" id="ACS32939.1"/>
    </source>
</evidence>
<dbReference type="CDD" id="cd00090">
    <property type="entry name" value="HTH_ARSR"/>
    <property type="match status" value="1"/>
</dbReference>
<dbReference type="GO" id="GO:0003700">
    <property type="term" value="F:DNA-binding transcription factor activity"/>
    <property type="evidence" value="ECO:0007669"/>
    <property type="project" value="InterPro"/>
</dbReference>
<dbReference type="Pfam" id="PF01022">
    <property type="entry name" value="HTH_5"/>
    <property type="match status" value="1"/>
</dbReference>
<keyword evidence="3" id="KW-0804">Transcription</keyword>
<sequence length="129" mass="15175">MKVKDLINMLSDRQRKSVEGCLERCDLLDPEEEIAKEIPQDVVEFSKIIANPIRASILKMLSNRWLCVCLIAKALDQDQTLISHHLRTLKRFNLLHEKREGKLRFYRTNREVLERYLEKLSLELLGGRS</sequence>
<dbReference type="GO" id="GO:0003677">
    <property type="term" value="F:DNA binding"/>
    <property type="evidence" value="ECO:0007669"/>
    <property type="project" value="UniProtKB-KW"/>
</dbReference>
<dbReference type="PANTHER" id="PTHR43132">
    <property type="entry name" value="ARSENICAL RESISTANCE OPERON REPRESSOR ARSR-RELATED"/>
    <property type="match status" value="1"/>
</dbReference>
<evidence type="ECO:0000259" key="4">
    <source>
        <dbReference type="PROSITE" id="PS50987"/>
    </source>
</evidence>
<dbReference type="Proteomes" id="UP000001488">
    <property type="component" value="Chromosome"/>
</dbReference>
<keyword evidence="1" id="KW-0805">Transcription regulation</keyword>
<dbReference type="InterPro" id="IPR001845">
    <property type="entry name" value="HTH_ArsR_DNA-bd_dom"/>
</dbReference>
<evidence type="ECO:0000256" key="1">
    <source>
        <dbReference type="ARBA" id="ARBA00023015"/>
    </source>
</evidence>
<dbReference type="RefSeq" id="WP_015858057.1">
    <property type="nucleotide sequence ID" value="NC_012804.1"/>
</dbReference>
<feature type="domain" description="HTH arsR-type" evidence="4">
    <location>
        <begin position="34"/>
        <end position="128"/>
    </location>
</feature>
<proteinExistence type="predicted"/>
<dbReference type="PANTHER" id="PTHR43132:SF2">
    <property type="entry name" value="ARSENICAL RESISTANCE OPERON REPRESSOR ARSR-RELATED"/>
    <property type="match status" value="1"/>
</dbReference>
<dbReference type="InterPro" id="IPR011991">
    <property type="entry name" value="ArsR-like_HTH"/>
</dbReference>
<reference evidence="5 6" key="1">
    <citation type="journal article" date="2007" name="Genome Biol.">
        <title>Genome analysis and genome-wide proteomics of Thermococcus gammatolerans, the most radioresistant organism known amongst the Archaea.</title>
        <authorList>
            <person name="Zivanovic Y."/>
            <person name="Armengaud J."/>
            <person name="Lagorce A."/>
            <person name="Leplat C."/>
            <person name="Guerin P."/>
            <person name="Dutertre M."/>
            <person name="Anthouard V."/>
            <person name="Forterre P."/>
            <person name="Wincker P."/>
            <person name="Confalonieri F."/>
        </authorList>
    </citation>
    <scope>NUCLEOTIDE SEQUENCE [LARGE SCALE GENOMIC DNA]</scope>
    <source>
        <strain evidence="6">DSM 15229 / JCM 11827 / EJ3</strain>
    </source>
</reference>
<keyword evidence="2" id="KW-0238">DNA-binding</keyword>
<dbReference type="PRINTS" id="PR00778">
    <property type="entry name" value="HTHARSR"/>
</dbReference>
<organism evidence="5 6">
    <name type="scientific">Thermococcus gammatolerans (strain DSM 15229 / JCM 11827 / EJ3)</name>
    <dbReference type="NCBI Taxonomy" id="593117"/>
    <lineage>
        <taxon>Archaea</taxon>
        <taxon>Methanobacteriati</taxon>
        <taxon>Methanobacteriota</taxon>
        <taxon>Thermococci</taxon>
        <taxon>Thermococcales</taxon>
        <taxon>Thermococcaceae</taxon>
        <taxon>Thermococcus</taxon>
    </lineage>
</organism>
<dbReference type="GeneID" id="7987984"/>
<dbReference type="eggNOG" id="arCOG01680">
    <property type="taxonomic scope" value="Archaea"/>
</dbReference>
<keyword evidence="6" id="KW-1185">Reference proteome</keyword>
<evidence type="ECO:0000256" key="3">
    <source>
        <dbReference type="ARBA" id="ARBA00023163"/>
    </source>
</evidence>
<dbReference type="OrthoDB" id="46231at2157"/>
<dbReference type="InterPro" id="IPR036388">
    <property type="entry name" value="WH-like_DNA-bd_sf"/>
</dbReference>
<dbReference type="InterPro" id="IPR051011">
    <property type="entry name" value="Metal_resp_trans_reg"/>
</dbReference>
<evidence type="ECO:0000256" key="2">
    <source>
        <dbReference type="ARBA" id="ARBA00023125"/>
    </source>
</evidence>
<dbReference type="PROSITE" id="PS50987">
    <property type="entry name" value="HTH_ARSR_2"/>
    <property type="match status" value="1"/>
</dbReference>
<dbReference type="SMART" id="SM00418">
    <property type="entry name" value="HTH_ARSR"/>
    <property type="match status" value="1"/>
</dbReference>
<dbReference type="HOGENOM" id="CLU_097806_7_3_2"/>
<dbReference type="EMBL" id="CP001398">
    <property type="protein sequence ID" value="ACS32939.1"/>
    <property type="molecule type" value="Genomic_DNA"/>
</dbReference>
<name>C5A3X7_THEGJ</name>
<dbReference type="Gene3D" id="1.10.10.10">
    <property type="entry name" value="Winged helix-like DNA-binding domain superfamily/Winged helix DNA-binding domain"/>
    <property type="match status" value="1"/>
</dbReference>
<protein>
    <submittedName>
        <fullName evidence="5">Transcription regulator, arsR family</fullName>
    </submittedName>
</protein>
<dbReference type="PATRIC" id="fig|593117.10.peg.433"/>
<dbReference type="STRING" id="593117.TGAM_0437"/>
<dbReference type="AlphaFoldDB" id="C5A3X7"/>
<dbReference type="NCBIfam" id="NF033788">
    <property type="entry name" value="HTH_metalloreg"/>
    <property type="match status" value="1"/>
</dbReference>
<dbReference type="SUPFAM" id="SSF46785">
    <property type="entry name" value="Winged helix' DNA-binding domain"/>
    <property type="match status" value="1"/>
</dbReference>
<dbReference type="KEGG" id="tga:TGAM_0437"/>
<gene>
    <name evidence="5" type="ordered locus">TGAM_0437</name>
</gene>
<dbReference type="InterPro" id="IPR036390">
    <property type="entry name" value="WH_DNA-bd_sf"/>
</dbReference>
<accession>C5A3X7</accession>